<dbReference type="PANTHER" id="PTHR48079:SF6">
    <property type="entry name" value="NAD(P)-BINDING DOMAIN-CONTAINING PROTEIN-RELATED"/>
    <property type="match status" value="1"/>
</dbReference>
<comment type="caution">
    <text evidence="2">The sequence shown here is derived from an EMBL/GenBank/DDBJ whole genome shotgun (WGS) entry which is preliminary data.</text>
</comment>
<dbReference type="Gene3D" id="3.40.50.720">
    <property type="entry name" value="NAD(P)-binding Rossmann-like Domain"/>
    <property type="match status" value="1"/>
</dbReference>
<dbReference type="EMBL" id="JACXAF010000010">
    <property type="protein sequence ID" value="MBD1389601.1"/>
    <property type="molecule type" value="Genomic_DNA"/>
</dbReference>
<gene>
    <name evidence="2" type="ORF">IC617_09180</name>
</gene>
<protein>
    <submittedName>
        <fullName evidence="2">NAD(P)H-binding protein</fullName>
    </submittedName>
</protein>
<feature type="domain" description="NAD-dependent epimerase/dehydratase" evidence="1">
    <location>
        <begin position="12"/>
        <end position="125"/>
    </location>
</feature>
<evidence type="ECO:0000313" key="3">
    <source>
        <dbReference type="Proteomes" id="UP000638014"/>
    </source>
</evidence>
<reference evidence="2" key="1">
    <citation type="submission" date="2020-09" db="EMBL/GenBank/DDBJ databases">
        <title>A novel bacterium of genus Neiella, isolated from South China Sea.</title>
        <authorList>
            <person name="Huang H."/>
            <person name="Mo K."/>
            <person name="Hu Y."/>
        </authorList>
    </citation>
    <scope>NUCLEOTIDE SEQUENCE</scope>
    <source>
        <strain evidence="2">HB171785</strain>
    </source>
</reference>
<keyword evidence="3" id="KW-1185">Reference proteome</keyword>
<name>A0A8J6QQR5_9GAMM</name>
<sequence length="286" mass="31635">MANQVPDAQCRILITGFGAIGRTMCQQAPNAQLISLSRADDSVAKQHIQADLLDPQTLQNLPDIDYVIFTATPDCRTETAYKDTYNKALANLLDALSRQQIKRFLFVSSTSVYGQNGGEVVNEQSATDAASFSGQIIRRGEQLLREHAVHSTIVRFGGIYGNGRSMMIRHVKAGVEVANQPAPLTNRIHEEDCAGLLLHLIALDWRGESLAPCYVAVDDDGADKATVYQFIAEQLNQPDLVNLLPQTPSNLGKRCDNSKMRATGYQLKYPDYRSGYQQMLKQMAQE</sequence>
<evidence type="ECO:0000259" key="1">
    <source>
        <dbReference type="Pfam" id="PF01370"/>
    </source>
</evidence>
<evidence type="ECO:0000313" key="2">
    <source>
        <dbReference type="EMBL" id="MBD1389601.1"/>
    </source>
</evidence>
<dbReference type="PANTHER" id="PTHR48079">
    <property type="entry name" value="PROTEIN YEEZ"/>
    <property type="match status" value="1"/>
</dbReference>
<dbReference type="RefSeq" id="WP_191144708.1">
    <property type="nucleotide sequence ID" value="NZ_JACXAF010000010.1"/>
</dbReference>
<dbReference type="InterPro" id="IPR001509">
    <property type="entry name" value="Epimerase_deHydtase"/>
</dbReference>
<dbReference type="SUPFAM" id="SSF51735">
    <property type="entry name" value="NAD(P)-binding Rossmann-fold domains"/>
    <property type="match status" value="1"/>
</dbReference>
<dbReference type="InterPro" id="IPR036291">
    <property type="entry name" value="NAD(P)-bd_dom_sf"/>
</dbReference>
<accession>A0A8J6QQR5</accession>
<dbReference type="AlphaFoldDB" id="A0A8J6QQR5"/>
<dbReference type="GO" id="GO:0005737">
    <property type="term" value="C:cytoplasm"/>
    <property type="evidence" value="ECO:0007669"/>
    <property type="project" value="TreeGrafter"/>
</dbReference>
<organism evidence="2 3">
    <name type="scientific">Neiella litorisoli</name>
    <dbReference type="NCBI Taxonomy" id="2771431"/>
    <lineage>
        <taxon>Bacteria</taxon>
        <taxon>Pseudomonadati</taxon>
        <taxon>Pseudomonadota</taxon>
        <taxon>Gammaproteobacteria</taxon>
        <taxon>Alteromonadales</taxon>
        <taxon>Echinimonadaceae</taxon>
        <taxon>Neiella</taxon>
    </lineage>
</organism>
<dbReference type="Pfam" id="PF01370">
    <property type="entry name" value="Epimerase"/>
    <property type="match status" value="1"/>
</dbReference>
<dbReference type="GO" id="GO:0004029">
    <property type="term" value="F:aldehyde dehydrogenase (NAD+) activity"/>
    <property type="evidence" value="ECO:0007669"/>
    <property type="project" value="TreeGrafter"/>
</dbReference>
<dbReference type="Proteomes" id="UP000638014">
    <property type="component" value="Unassembled WGS sequence"/>
</dbReference>
<dbReference type="InterPro" id="IPR051783">
    <property type="entry name" value="NAD(P)-dependent_oxidoreduct"/>
</dbReference>
<proteinExistence type="predicted"/>